<evidence type="ECO:0000256" key="1">
    <source>
        <dbReference type="SAM" id="MobiDB-lite"/>
    </source>
</evidence>
<keyword evidence="4" id="KW-1185">Reference proteome</keyword>
<dbReference type="AlphaFoldDB" id="A0A3N5CQ66"/>
<dbReference type="InterPro" id="IPR029052">
    <property type="entry name" value="Metallo-depent_PP-like"/>
</dbReference>
<organism evidence="3 4">
    <name type="scientific">Aurantiacibacter spongiae</name>
    <dbReference type="NCBI Taxonomy" id="2488860"/>
    <lineage>
        <taxon>Bacteria</taxon>
        <taxon>Pseudomonadati</taxon>
        <taxon>Pseudomonadota</taxon>
        <taxon>Alphaproteobacteria</taxon>
        <taxon>Sphingomonadales</taxon>
        <taxon>Erythrobacteraceae</taxon>
        <taxon>Aurantiacibacter</taxon>
    </lineage>
</organism>
<comment type="caution">
    <text evidence="3">The sequence shown here is derived from an EMBL/GenBank/DDBJ whole genome shotgun (WGS) entry which is preliminary data.</text>
</comment>
<feature type="region of interest" description="Disordered" evidence="1">
    <location>
        <begin position="1"/>
        <end position="53"/>
    </location>
</feature>
<name>A0A3N5CQ66_9SPHN</name>
<dbReference type="Proteomes" id="UP000275232">
    <property type="component" value="Unassembled WGS sequence"/>
</dbReference>
<dbReference type="GO" id="GO:0016791">
    <property type="term" value="F:phosphatase activity"/>
    <property type="evidence" value="ECO:0007669"/>
    <property type="project" value="TreeGrafter"/>
</dbReference>
<dbReference type="InterPro" id="IPR050126">
    <property type="entry name" value="Ap4A_hydrolase"/>
</dbReference>
<protein>
    <submittedName>
        <fullName evidence="3">Metallophosphatase family protein</fullName>
    </submittedName>
</protein>
<feature type="domain" description="Calcineurin-like phosphoesterase" evidence="2">
    <location>
        <begin position="57"/>
        <end position="218"/>
    </location>
</feature>
<evidence type="ECO:0000259" key="2">
    <source>
        <dbReference type="Pfam" id="PF00149"/>
    </source>
</evidence>
<proteinExistence type="predicted"/>
<dbReference type="PANTHER" id="PTHR42850:SF2">
    <property type="entry name" value="BLL5683 PROTEIN"/>
    <property type="match status" value="1"/>
</dbReference>
<dbReference type="CDD" id="cd00838">
    <property type="entry name" value="MPP_superfamily"/>
    <property type="match status" value="1"/>
</dbReference>
<reference evidence="3 4" key="1">
    <citation type="submission" date="2018-11" db="EMBL/GenBank/DDBJ databases">
        <title>Erythrobacter spongiae sp. nov., isolated from a marine sponge.</title>
        <authorList>
            <person name="Zhuang L."/>
            <person name="Luo L."/>
        </authorList>
    </citation>
    <scope>NUCLEOTIDE SEQUENCE [LARGE SCALE GENOMIC DNA]</scope>
    <source>
        <strain evidence="3 4">HN-E23</strain>
    </source>
</reference>
<feature type="compositionally biased region" description="Basic residues" evidence="1">
    <location>
        <begin position="9"/>
        <end position="18"/>
    </location>
</feature>
<dbReference type="PANTHER" id="PTHR42850">
    <property type="entry name" value="METALLOPHOSPHOESTERASE"/>
    <property type="match status" value="1"/>
</dbReference>
<dbReference type="Gene3D" id="3.60.21.10">
    <property type="match status" value="1"/>
</dbReference>
<sequence>MPTCTQRCPPRRSRRARRSASNIAPPPISTGIGSFRATRRSGPRAGRSKARRGPEVRIAAITDIHALAAPFERALAAARADGFDTLVVMGDLLTYGVEPQRTLDAASEAAATDGAIFLIGNHDALYRDLAHGERAYYDRLPGWLKETVDWTAAHADLTQLEALPWQDEWQHGDLLVAHANPFGARDWTYLTDDSALARACETLAERGLRHGVFGHSHRARAHDDGTASVTTLPALGQPRDRDDRRPQWSVIEVCDRLSIESRPVPFDADAHCAAIGATTMSPATKERLCSYFH</sequence>
<evidence type="ECO:0000313" key="4">
    <source>
        <dbReference type="Proteomes" id="UP000275232"/>
    </source>
</evidence>
<gene>
    <name evidence="3" type="ORF">EG799_05710</name>
</gene>
<dbReference type="SUPFAM" id="SSF56300">
    <property type="entry name" value="Metallo-dependent phosphatases"/>
    <property type="match status" value="1"/>
</dbReference>
<dbReference type="GO" id="GO:0005737">
    <property type="term" value="C:cytoplasm"/>
    <property type="evidence" value="ECO:0007669"/>
    <property type="project" value="TreeGrafter"/>
</dbReference>
<evidence type="ECO:0000313" key="3">
    <source>
        <dbReference type="EMBL" id="RPF71164.1"/>
    </source>
</evidence>
<feature type="compositionally biased region" description="Basic residues" evidence="1">
    <location>
        <begin position="37"/>
        <end position="51"/>
    </location>
</feature>
<dbReference type="InterPro" id="IPR004843">
    <property type="entry name" value="Calcineurin-like_PHP"/>
</dbReference>
<accession>A0A3N5CQ66</accession>
<dbReference type="Pfam" id="PF00149">
    <property type="entry name" value="Metallophos"/>
    <property type="match status" value="1"/>
</dbReference>
<feature type="region of interest" description="Disordered" evidence="1">
    <location>
        <begin position="219"/>
        <end position="243"/>
    </location>
</feature>
<dbReference type="EMBL" id="RPFZ01000001">
    <property type="protein sequence ID" value="RPF71164.1"/>
    <property type="molecule type" value="Genomic_DNA"/>
</dbReference>